<dbReference type="EMBL" id="WIGO01000446">
    <property type="protein sequence ID" value="KAF6812039.1"/>
    <property type="molecule type" value="Genomic_DNA"/>
</dbReference>
<evidence type="ECO:0000256" key="1">
    <source>
        <dbReference type="SAM" id="MobiDB-lite"/>
    </source>
</evidence>
<organism evidence="2 3">
    <name type="scientific">Colletotrichum plurivorum</name>
    <dbReference type="NCBI Taxonomy" id="2175906"/>
    <lineage>
        <taxon>Eukaryota</taxon>
        <taxon>Fungi</taxon>
        <taxon>Dikarya</taxon>
        <taxon>Ascomycota</taxon>
        <taxon>Pezizomycotina</taxon>
        <taxon>Sordariomycetes</taxon>
        <taxon>Hypocreomycetidae</taxon>
        <taxon>Glomerellales</taxon>
        <taxon>Glomerellaceae</taxon>
        <taxon>Colletotrichum</taxon>
        <taxon>Colletotrichum orchidearum species complex</taxon>
    </lineage>
</organism>
<gene>
    <name evidence="2" type="ORF">CPLU01_14985</name>
</gene>
<sequence>MSTTTKINLSHPPPPNSTLIHRTPTFSIFSLPTGSPIVISHILPRTVTIGGRVYNTAALHRHHDAIVLLAATNPAPDLPVPFSCSEAISPWWSFPLLQEDVEHERAADAAVTRRLMTRWVGRSRAQEEEEEVAEPAGSNFIYVGDGFYGGDEKNGGDGQSQDGTQVAAPASAK</sequence>
<reference evidence="2" key="1">
    <citation type="journal article" date="2020" name="Phytopathology">
        <title>Genome Sequence Resources of Colletotrichum truncatum, C. plurivorum, C. musicola, and C. sojae: Four Species Pathogenic to Soybean (Glycine max).</title>
        <authorList>
            <person name="Rogerio F."/>
            <person name="Boufleur T.R."/>
            <person name="Ciampi-Guillardi M."/>
            <person name="Sukno S.A."/>
            <person name="Thon M.R."/>
            <person name="Massola Junior N.S."/>
            <person name="Baroncelli R."/>
        </authorList>
    </citation>
    <scope>NUCLEOTIDE SEQUENCE</scope>
    <source>
        <strain evidence="2">LFN00145</strain>
    </source>
</reference>
<evidence type="ECO:0000313" key="2">
    <source>
        <dbReference type="EMBL" id="KAF6812039.1"/>
    </source>
</evidence>
<dbReference type="Proteomes" id="UP000654918">
    <property type="component" value="Unassembled WGS sequence"/>
</dbReference>
<dbReference type="AlphaFoldDB" id="A0A8H6JFA1"/>
<proteinExistence type="predicted"/>
<accession>A0A8H6JFA1</accession>
<protein>
    <submittedName>
        <fullName evidence="2">Uncharacterized protein</fullName>
    </submittedName>
</protein>
<evidence type="ECO:0000313" key="3">
    <source>
        <dbReference type="Proteomes" id="UP000654918"/>
    </source>
</evidence>
<comment type="caution">
    <text evidence="2">The sequence shown here is derived from an EMBL/GenBank/DDBJ whole genome shotgun (WGS) entry which is preliminary data.</text>
</comment>
<feature type="region of interest" description="Disordered" evidence="1">
    <location>
        <begin position="122"/>
        <end position="173"/>
    </location>
</feature>
<name>A0A8H6JFA1_9PEZI</name>
<keyword evidence="3" id="KW-1185">Reference proteome</keyword>